<dbReference type="Gene3D" id="1.25.40.20">
    <property type="entry name" value="Ankyrin repeat-containing domain"/>
    <property type="match status" value="2"/>
</dbReference>
<dbReference type="AlphaFoldDB" id="A0AA38I610"/>
<dbReference type="PROSITE" id="PS50088">
    <property type="entry name" value="ANK_REPEAT"/>
    <property type="match status" value="2"/>
</dbReference>
<evidence type="ECO:0000256" key="2">
    <source>
        <dbReference type="ARBA" id="ARBA00023043"/>
    </source>
</evidence>
<reference evidence="4" key="1">
    <citation type="journal article" date="2023" name="G3 (Bethesda)">
        <title>Whole genome assemblies of Zophobas morio and Tenebrio molitor.</title>
        <authorList>
            <person name="Kaur S."/>
            <person name="Stinson S.A."/>
            <person name="diCenzo G.C."/>
        </authorList>
    </citation>
    <scope>NUCLEOTIDE SEQUENCE</scope>
    <source>
        <strain evidence="4">QUZm001</strain>
    </source>
</reference>
<evidence type="ECO:0000313" key="4">
    <source>
        <dbReference type="EMBL" id="KAJ3649561.1"/>
    </source>
</evidence>
<dbReference type="PANTHER" id="PTHR24198:SF165">
    <property type="entry name" value="ANKYRIN REPEAT-CONTAINING PROTEIN-RELATED"/>
    <property type="match status" value="1"/>
</dbReference>
<keyword evidence="2 3" id="KW-0040">ANK repeat</keyword>
<name>A0AA38I610_9CUCU</name>
<feature type="repeat" description="ANK" evidence="3">
    <location>
        <begin position="126"/>
        <end position="161"/>
    </location>
</feature>
<gene>
    <name evidence="4" type="ORF">Zmor_021297</name>
</gene>
<evidence type="ECO:0000256" key="3">
    <source>
        <dbReference type="PROSITE-ProRule" id="PRU00023"/>
    </source>
</evidence>
<organism evidence="4 5">
    <name type="scientific">Zophobas morio</name>
    <dbReference type="NCBI Taxonomy" id="2755281"/>
    <lineage>
        <taxon>Eukaryota</taxon>
        <taxon>Metazoa</taxon>
        <taxon>Ecdysozoa</taxon>
        <taxon>Arthropoda</taxon>
        <taxon>Hexapoda</taxon>
        <taxon>Insecta</taxon>
        <taxon>Pterygota</taxon>
        <taxon>Neoptera</taxon>
        <taxon>Endopterygota</taxon>
        <taxon>Coleoptera</taxon>
        <taxon>Polyphaga</taxon>
        <taxon>Cucujiformia</taxon>
        <taxon>Tenebrionidae</taxon>
        <taxon>Zophobas</taxon>
    </lineage>
</organism>
<dbReference type="SMART" id="SM00248">
    <property type="entry name" value="ANK"/>
    <property type="match status" value="4"/>
</dbReference>
<dbReference type="Pfam" id="PF12796">
    <property type="entry name" value="Ank_2"/>
    <property type="match status" value="1"/>
</dbReference>
<comment type="caution">
    <text evidence="4">The sequence shown here is derived from an EMBL/GenBank/DDBJ whole genome shotgun (WGS) entry which is preliminary data.</text>
</comment>
<dbReference type="EMBL" id="JALNTZ010000006">
    <property type="protein sequence ID" value="KAJ3649561.1"/>
    <property type="molecule type" value="Genomic_DNA"/>
</dbReference>
<proteinExistence type="predicted"/>
<dbReference type="InterPro" id="IPR036770">
    <property type="entry name" value="Ankyrin_rpt-contain_sf"/>
</dbReference>
<feature type="repeat" description="ANK" evidence="3">
    <location>
        <begin position="162"/>
        <end position="194"/>
    </location>
</feature>
<dbReference type="InterPro" id="IPR002110">
    <property type="entry name" value="Ankyrin_rpt"/>
</dbReference>
<evidence type="ECO:0000313" key="5">
    <source>
        <dbReference type="Proteomes" id="UP001168821"/>
    </source>
</evidence>
<keyword evidence="5" id="KW-1185">Reference proteome</keyword>
<dbReference type="PROSITE" id="PS50297">
    <property type="entry name" value="ANK_REP_REGION"/>
    <property type="match status" value="1"/>
</dbReference>
<dbReference type="SUPFAM" id="SSF48403">
    <property type="entry name" value="Ankyrin repeat"/>
    <property type="match status" value="1"/>
</dbReference>
<sequence length="520" mass="59386">MEFEAFTARSRMCRCHCRRRFPLQRETNPLFRAVLSNDLNELKALVESGNSVNIQNTKGSALLNFVMRRKRVEIFDYLMSLDEVDVNFLDRSEQSPLIYLGGICFDEYFALELIKKGADIHSTDSCGFTFLHLAAKCESDDNLNVGQLIIEKGGDLDYQAQYGVTALYCACESGNFDWVCMLLYYGADVTIATDRGVLPVAVISQDISDKQQLQLQEILFNYTFDENKIIIKLPTLVAAMMLNSDLFPKILNHISDVDYDVQDLQYLVSSLIHVKSQHLKLFIERFGYIVKDMIDNYPPIFDVLIKIALNCGIKGVKEIVDIFSNSAYITEFIQSSNISTSTIALLLEVLGNEDELNEEDFTKTICLLLSHGLTVTSCDLDAVYQHFGYCELFKILLHMDVFMTSSNIDEHSMAVLFYDPLSNIDDLVVDVSLCTILLDYFNHPKLKDFILKNSDDGEQLEKVKKLPQVPLLVELSRNAAREFIVNRFRVRNSMQFYTILQWLPIGDMNKSIIALEKKLY</sequence>
<evidence type="ECO:0000256" key="1">
    <source>
        <dbReference type="ARBA" id="ARBA00022737"/>
    </source>
</evidence>
<keyword evidence="1" id="KW-0677">Repeat</keyword>
<dbReference type="PANTHER" id="PTHR24198">
    <property type="entry name" value="ANKYRIN REPEAT AND PROTEIN KINASE DOMAIN-CONTAINING PROTEIN"/>
    <property type="match status" value="1"/>
</dbReference>
<accession>A0AA38I610</accession>
<protein>
    <submittedName>
        <fullName evidence="4">Uncharacterized protein</fullName>
    </submittedName>
</protein>
<dbReference type="Proteomes" id="UP001168821">
    <property type="component" value="Unassembled WGS sequence"/>
</dbReference>